<dbReference type="InterPro" id="IPR004009">
    <property type="entry name" value="SH3_Myosin"/>
</dbReference>
<dbReference type="FunFam" id="2.30.30.360:FF:000001">
    <property type="entry name" value="Myosin heavy chain"/>
    <property type="match status" value="1"/>
</dbReference>
<reference evidence="18" key="1">
    <citation type="submission" date="2019-06" db="EMBL/GenBank/DDBJ databases">
        <authorList>
            <consortium name="Wellcome Sanger Institute Data Sharing"/>
        </authorList>
    </citation>
    <scope>NUCLEOTIDE SEQUENCE [LARGE SCALE GENOMIC DNA]</scope>
</reference>
<dbReference type="FunFam" id="3.40.850.10:FF:000101">
    <property type="entry name" value="Slow myosin heavy chain 2"/>
    <property type="match status" value="1"/>
</dbReference>
<dbReference type="GO" id="GO:0000146">
    <property type="term" value="F:microfilament motor activity"/>
    <property type="evidence" value="ECO:0007669"/>
    <property type="project" value="TreeGrafter"/>
</dbReference>
<feature type="binding site" evidence="14">
    <location>
        <begin position="178"/>
        <end position="185"/>
    </location>
    <ligand>
        <name>ATP</name>
        <dbReference type="ChEBI" id="CHEBI:30616"/>
    </ligand>
</feature>
<dbReference type="GO" id="GO:0016460">
    <property type="term" value="C:myosin II complex"/>
    <property type="evidence" value="ECO:0007669"/>
    <property type="project" value="TreeGrafter"/>
</dbReference>
<dbReference type="InterPro" id="IPR001609">
    <property type="entry name" value="Myosin_head_motor_dom-like"/>
</dbReference>
<dbReference type="GO" id="GO:0045214">
    <property type="term" value="P:sarcomere organization"/>
    <property type="evidence" value="ECO:0007669"/>
    <property type="project" value="TreeGrafter"/>
</dbReference>
<sequence length="1907" mass="219708">MGDAAMAEFGAAAPYLRKSDKERLEAQTRPFDMKKECFVPDPEEEYVKASITSREGDKVTADTEKGKTVTVKECDVHPQNPPKFDKIEDMAMFTFLHEPAVLFNLKERYAAWMIYTYSGLFCVTVNPYKWLPVYNQEVVVAYRGKKRSEAPPHIFSISDNAYQYMLTDRENQSILITGESGAGKTVNTKRVIQYFASIAAGGGKKDGTLEDQIIQANPALEAFGNAKTIRNDNSSRFFVGVWYASSNEIKNYLLEKSRVTFQLKAERDYHIFYQILSQKKPELLEMLLITNNPYDYAFISQGETTVASINDAEELMATDDAFDVLGFTQEEKNGIYKLTGAIMHYGNMKFKQKQREEQAEADGTEDADKVAYLMGLNSADLIKGLCHPRVKVGNEWVTKGQNVQQVYYAIGALSKAVYEKMFLWMVVRINHSLDTKQPRQYFIGVLDIAGFEIFDFNTFEQLCINFTNEKLQQFFNHHMFVLEQEEYKKEGIEWTFIDFGMDLQACIDLIEKPMGIMSILEEECMFPKASDATFKAKLYDNHLGKSNNFQKPRIVKGKPEAHFALVHYAGTVDYNINNWLVKNKDPLNETVVGLYQKSNLKLLSFLFAGYAGADSAQDGGKGKGGSKKKGSSFQTVSALHRENLNKLMTNLRSTHPHFVRCIIPNETKTPGAMENPLVMHQLRCNGVLEGIRICRKGFPNRILYGDFKQRYRILNPAAIPDGQFIDSKKGAEKLLGSLDIDHNQYKFGHTKVFFKAGLLGQLEEMRDDRLSLIITGIQARSRGLLARVEFQKIVERRDALLVIQWNIRAFMGVKNWPWMKLYFKIKPLLRSAEAEKEMANMKEEFLKLKEAYAKSEARRKELEEKMVSLLQEKNDLQLQVQAEQDNLSDAEERCEGLIKHKIQMEAKAKELSERLEDEEEINAELTAKKRKLEDECSELKKDIDDLELTLAKVEKEKHATENKVKNLVEEMAALDEIIAKLTKEKKALQEAHQQTLDDLQSEEDKVNTLTKAKTKLEQQVDDLEGSLEQEKKVRMDLERAKRKLEGDLKLTQETPEMNFEVSQLNNKIEDEQAIAIQLQKKLKELQARIEELEEELEAERAARAKVEKQRADLARELEEISERLEEAGGATAAQIEMNKKREAEFQKLRRDLEEATLQHESTAATLRKKQADSVADLGEQIDNLQRVKQKLEKEKSELRLELDDVVSNMEHIVKTKTNLEKTCRTLEDQMNEYKTKFEEAQRSLNDFNMQKAKLQTENGELSRQLEEKDSLVSQLTRGKMSYTQQIEDLKRQLEEETKAKSALAHAVQSARHDCDLLREQYEEEQEAKAELQRGMSKANTEVAQWRTKYETDAIQRTEELEEAKKKLAQRLQDAEEAVEAVNAKCSSLEKTKHRLQNEIEDLMVDVERSNAAAAALDKKQRNFDKVLSEWKQKYEESQCELESSQKEARALSTELFKLKNSYEEALDHLETMKRENKNLQEEISDLTEQLGEGGKSIHELEKLRKQLEQEKSEIQSALEEAEASLEHEEGKILRAQLEFNQIKADIERKLAEKDEEMEQSKRNQQRTIDNLQTSLEAECRSRNEAMRLKKKMEGDLNEMEIQLSQANRQAAEAQKQLKAVHAHLKDCQIQLDESVRANDDLKENIAIVERRNNLLQAELEELRAALEQTERSRKLAEQELLDVSERVQLLHSQNTGLINQKKKLENDASQLQTEVEEAVQECRNAEEKAKKAITDAAMMAEELKKEQDTSSHLERMKKNMEQTIKDLQHRLDEAEQIAMKGGKKQVQKLEARVRELENEVESEQKKSSEAVKGIRKYERRIKELTYQTEEDRKNVLRLQDLVDKLQMKVKAYKRSAEEAEEQANTHLTKFRKLQHELDEAEERADIAESQVNKMRAKSRDVGKMHSK</sequence>
<evidence type="ECO:0000256" key="15">
    <source>
        <dbReference type="SAM" id="MobiDB-lite"/>
    </source>
</evidence>
<dbReference type="CDD" id="cd01377">
    <property type="entry name" value="MYSc_class_II"/>
    <property type="match status" value="1"/>
</dbReference>
<dbReference type="InterPro" id="IPR002928">
    <property type="entry name" value="Myosin_tail"/>
</dbReference>
<protein>
    <submittedName>
        <fullName evidence="18">Myosin-7</fullName>
    </submittedName>
</protein>
<reference evidence="18" key="3">
    <citation type="submission" date="2025-09" db="UniProtKB">
        <authorList>
            <consortium name="Ensembl"/>
        </authorList>
    </citation>
    <scope>IDENTIFICATION</scope>
</reference>
<feature type="compositionally biased region" description="Basic and acidic residues" evidence="15">
    <location>
        <begin position="1897"/>
        <end position="1907"/>
    </location>
</feature>
<dbReference type="Gene3D" id="1.20.5.4820">
    <property type="match status" value="1"/>
</dbReference>
<dbReference type="PANTHER" id="PTHR45615">
    <property type="entry name" value="MYOSIN HEAVY CHAIN, NON-MUSCLE"/>
    <property type="match status" value="1"/>
</dbReference>
<evidence type="ECO:0000256" key="2">
    <source>
        <dbReference type="ARBA" id="ARBA00008314"/>
    </source>
</evidence>
<dbReference type="GO" id="GO:0032982">
    <property type="term" value="C:myosin filament"/>
    <property type="evidence" value="ECO:0007669"/>
    <property type="project" value="UniProtKB-KW"/>
</dbReference>
<keyword evidence="7 14" id="KW-0067">ATP-binding</keyword>
<dbReference type="Gene3D" id="3.40.850.10">
    <property type="entry name" value="Kinesin motor domain"/>
    <property type="match status" value="1"/>
</dbReference>
<keyword evidence="4" id="KW-0488">Methylation</keyword>
<keyword evidence="3" id="KW-0787">Thick filament</keyword>
<dbReference type="FunFam" id="1.20.5.340:FF:000002">
    <property type="entry name" value="Myosin heavy chain"/>
    <property type="match status" value="1"/>
</dbReference>
<dbReference type="Gene3D" id="1.20.58.530">
    <property type="match status" value="1"/>
</dbReference>
<proteinExistence type="inferred from homology"/>
<dbReference type="SUPFAM" id="SSF52540">
    <property type="entry name" value="P-loop containing nucleoside triphosphate hydrolases"/>
    <property type="match status" value="1"/>
</dbReference>
<dbReference type="Gene3D" id="1.20.5.340">
    <property type="match status" value="5"/>
</dbReference>
<dbReference type="GO" id="GO:0030049">
    <property type="term" value="P:muscle filament sliding"/>
    <property type="evidence" value="ECO:0007669"/>
    <property type="project" value="TreeGrafter"/>
</dbReference>
<dbReference type="FunFam" id="1.20.5.370:FF:000003">
    <property type="entry name" value="Myosin heavy chain"/>
    <property type="match status" value="1"/>
</dbReference>
<dbReference type="FunFam" id="1.10.10.820:FF:000001">
    <property type="entry name" value="Myosin heavy chain"/>
    <property type="match status" value="1"/>
</dbReference>
<evidence type="ECO:0000256" key="3">
    <source>
        <dbReference type="ARBA" id="ARBA00022433"/>
    </source>
</evidence>
<gene>
    <name evidence="18" type="primary">LOC115404844</name>
</gene>
<dbReference type="SMART" id="SM00242">
    <property type="entry name" value="MYSc"/>
    <property type="match status" value="1"/>
</dbReference>
<name>A0A672JN35_SALFA</name>
<accession>A0A672JN35</accession>
<evidence type="ECO:0000313" key="18">
    <source>
        <dbReference type="Ensembl" id="ENSSFAP00005054360.1"/>
    </source>
</evidence>
<dbReference type="Pfam" id="PF00063">
    <property type="entry name" value="Myosin_head"/>
    <property type="match status" value="1"/>
</dbReference>
<evidence type="ECO:0000256" key="6">
    <source>
        <dbReference type="ARBA" id="ARBA00022741"/>
    </source>
</evidence>
<dbReference type="GO" id="GO:0007512">
    <property type="term" value="P:adult heart development"/>
    <property type="evidence" value="ECO:0007669"/>
    <property type="project" value="TreeGrafter"/>
</dbReference>
<dbReference type="PROSITE" id="PS51456">
    <property type="entry name" value="MYOSIN_MOTOR"/>
    <property type="match status" value="1"/>
</dbReference>
<dbReference type="Proteomes" id="UP000472267">
    <property type="component" value="Chromosome 18"/>
</dbReference>
<keyword evidence="5" id="KW-0963">Cytoplasm</keyword>
<keyword evidence="9" id="KW-0175">Coiled coil</keyword>
<dbReference type="Gene3D" id="6.10.250.2420">
    <property type="match status" value="1"/>
</dbReference>
<comment type="similarity">
    <text evidence="2 14">Belongs to the TRAFAC class myosin-kinesin ATPase superfamily. Myosin family.</text>
</comment>
<dbReference type="InterPro" id="IPR014751">
    <property type="entry name" value="XRCC4-like_C"/>
</dbReference>
<evidence type="ECO:0000256" key="7">
    <source>
        <dbReference type="ARBA" id="ARBA00022840"/>
    </source>
</evidence>
<dbReference type="GO" id="GO:0030016">
    <property type="term" value="C:myofibril"/>
    <property type="evidence" value="ECO:0007669"/>
    <property type="project" value="UniProtKB-SubCell"/>
</dbReference>
<dbReference type="PROSITE" id="PS51844">
    <property type="entry name" value="SH3_LIKE"/>
    <property type="match status" value="1"/>
</dbReference>
<dbReference type="InterPro" id="IPR036961">
    <property type="entry name" value="Kinesin_motor_dom_sf"/>
</dbReference>
<dbReference type="FunFam" id="1.20.5.370:FF:000002">
    <property type="entry name" value="Myosin heavy chain"/>
    <property type="match status" value="1"/>
</dbReference>
<dbReference type="FunFam" id="1.20.5.340:FF:000004">
    <property type="entry name" value="Myosin heavy chain"/>
    <property type="match status" value="1"/>
</dbReference>
<evidence type="ECO:0000313" key="19">
    <source>
        <dbReference type="Proteomes" id="UP000472267"/>
    </source>
</evidence>
<dbReference type="FunFam" id="1.20.5.370:FF:000007">
    <property type="entry name" value="Myosin heavy chain"/>
    <property type="match status" value="1"/>
</dbReference>
<evidence type="ECO:0000256" key="14">
    <source>
        <dbReference type="PROSITE-ProRule" id="PRU00782"/>
    </source>
</evidence>
<dbReference type="Pfam" id="PF02736">
    <property type="entry name" value="Myosin_N"/>
    <property type="match status" value="1"/>
</dbReference>
<keyword evidence="13 14" id="KW-0009">Actin-binding</keyword>
<evidence type="ECO:0000256" key="10">
    <source>
        <dbReference type="ARBA" id="ARBA00023123"/>
    </source>
</evidence>
<dbReference type="Gene3D" id="2.30.30.360">
    <property type="entry name" value="Myosin S1 fragment, N-terminal"/>
    <property type="match status" value="1"/>
</dbReference>
<dbReference type="Ensembl" id="ENSSFAT00005056040.1">
    <property type="protein sequence ID" value="ENSSFAP00005054360.1"/>
    <property type="gene ID" value="ENSSFAG00005024012.1"/>
</dbReference>
<dbReference type="FunFam" id="1.20.5.370:FF:000001">
    <property type="entry name" value="Myosin heavy chain"/>
    <property type="match status" value="1"/>
</dbReference>
<feature type="region of interest" description="Disordered" evidence="15">
    <location>
        <begin position="1881"/>
        <end position="1907"/>
    </location>
</feature>
<organism evidence="18 19">
    <name type="scientific">Salarias fasciatus</name>
    <name type="common">Jewelled blenny</name>
    <name type="synonym">Blennius fasciatus</name>
    <dbReference type="NCBI Taxonomy" id="181472"/>
    <lineage>
        <taxon>Eukaryota</taxon>
        <taxon>Metazoa</taxon>
        <taxon>Chordata</taxon>
        <taxon>Craniata</taxon>
        <taxon>Vertebrata</taxon>
        <taxon>Euteleostomi</taxon>
        <taxon>Actinopterygii</taxon>
        <taxon>Neopterygii</taxon>
        <taxon>Teleostei</taxon>
        <taxon>Neoteleostei</taxon>
        <taxon>Acanthomorphata</taxon>
        <taxon>Ovalentaria</taxon>
        <taxon>Blenniimorphae</taxon>
        <taxon>Blenniiformes</taxon>
        <taxon>Blennioidei</taxon>
        <taxon>Blenniidae</taxon>
        <taxon>Salariinae</taxon>
        <taxon>Salarias</taxon>
    </lineage>
</organism>
<dbReference type="FunFam" id="1.20.5.370:FF:000008">
    <property type="entry name" value="Myosin heavy chain"/>
    <property type="match status" value="1"/>
</dbReference>
<dbReference type="Gene3D" id="1.20.5.370">
    <property type="match status" value="5"/>
</dbReference>
<keyword evidence="8" id="KW-0112">Calmodulin-binding</keyword>
<keyword evidence="12" id="KW-0514">Muscle protein</keyword>
<keyword evidence="6 14" id="KW-0547">Nucleotide-binding</keyword>
<keyword evidence="11 14" id="KW-0505">Motor protein</keyword>
<evidence type="ECO:0000256" key="13">
    <source>
        <dbReference type="ARBA" id="ARBA00023203"/>
    </source>
</evidence>
<reference evidence="18" key="2">
    <citation type="submission" date="2025-08" db="UniProtKB">
        <authorList>
            <consortium name="Ensembl"/>
        </authorList>
    </citation>
    <scope>IDENTIFICATION</scope>
</reference>
<evidence type="ECO:0000256" key="12">
    <source>
        <dbReference type="ARBA" id="ARBA00023179"/>
    </source>
</evidence>
<dbReference type="PANTHER" id="PTHR45615:SF15">
    <property type="entry name" value="MYOSIN HEAVY CHAIN 7-RELATED"/>
    <property type="match status" value="1"/>
</dbReference>
<dbReference type="FunFam" id="1.20.58.530:FF:000001">
    <property type="entry name" value="Myosin heavy chain"/>
    <property type="match status" value="1"/>
</dbReference>
<evidence type="ECO:0000256" key="8">
    <source>
        <dbReference type="ARBA" id="ARBA00022860"/>
    </source>
</evidence>
<keyword evidence="10 14" id="KW-0518">Myosin</keyword>
<evidence type="ECO:0000256" key="1">
    <source>
        <dbReference type="ARBA" id="ARBA00004657"/>
    </source>
</evidence>
<evidence type="ECO:0000259" key="17">
    <source>
        <dbReference type="PROSITE" id="PS51844"/>
    </source>
</evidence>
<dbReference type="Pfam" id="PF01576">
    <property type="entry name" value="Myosin_tail_1"/>
    <property type="match status" value="1"/>
</dbReference>
<dbReference type="Gene3D" id="1.10.10.820">
    <property type="match status" value="1"/>
</dbReference>
<dbReference type="GO" id="GO:0051015">
    <property type="term" value="F:actin filament binding"/>
    <property type="evidence" value="ECO:0007669"/>
    <property type="project" value="InterPro"/>
</dbReference>
<feature type="region of interest" description="Actin-binding" evidence="14">
    <location>
        <begin position="644"/>
        <end position="666"/>
    </location>
</feature>
<dbReference type="GO" id="GO:0060048">
    <property type="term" value="P:cardiac muscle contraction"/>
    <property type="evidence" value="ECO:0007669"/>
    <property type="project" value="TreeGrafter"/>
</dbReference>
<dbReference type="FunFam" id="1.20.120.720:FF:000001">
    <property type="entry name" value="Myosin heavy chain, muscle"/>
    <property type="match status" value="1"/>
</dbReference>
<evidence type="ECO:0000256" key="9">
    <source>
        <dbReference type="ARBA" id="ARBA00023054"/>
    </source>
</evidence>
<dbReference type="FunFam" id="1.20.5.340:FF:000003">
    <property type="entry name" value="Myosin heavy chain"/>
    <property type="match status" value="1"/>
</dbReference>
<dbReference type="InterPro" id="IPR027417">
    <property type="entry name" value="P-loop_NTPase"/>
</dbReference>
<dbReference type="SUPFAM" id="SSF90257">
    <property type="entry name" value="Myosin rod fragments"/>
    <property type="match status" value="7"/>
</dbReference>
<dbReference type="FunFam" id="1.20.5.340:FF:000013">
    <property type="entry name" value="Myosin heavy chain"/>
    <property type="match status" value="1"/>
</dbReference>
<evidence type="ECO:0000256" key="11">
    <source>
        <dbReference type="ARBA" id="ARBA00023175"/>
    </source>
</evidence>
<dbReference type="PRINTS" id="PR00193">
    <property type="entry name" value="MYOSINHEAVY"/>
</dbReference>
<evidence type="ECO:0000256" key="4">
    <source>
        <dbReference type="ARBA" id="ARBA00022481"/>
    </source>
</evidence>
<feature type="domain" description="Myosin N-terminal SH3-like" evidence="17">
    <location>
        <begin position="32"/>
        <end position="81"/>
    </location>
</feature>
<evidence type="ECO:0000259" key="16">
    <source>
        <dbReference type="PROSITE" id="PS51456"/>
    </source>
</evidence>
<dbReference type="FunFam" id="1.20.5.4820:FF:000001">
    <property type="entry name" value="Myosin heavy chain"/>
    <property type="match status" value="1"/>
</dbReference>
<dbReference type="GO" id="GO:0005516">
    <property type="term" value="F:calmodulin binding"/>
    <property type="evidence" value="ECO:0007669"/>
    <property type="project" value="UniProtKB-KW"/>
</dbReference>
<comment type="subcellular location">
    <subcellularLocation>
        <location evidence="1">Cytoplasm</location>
        <location evidence="1">Myofibril</location>
    </subcellularLocation>
</comment>
<keyword evidence="19" id="KW-1185">Reference proteome</keyword>
<dbReference type="GO" id="GO:0005524">
    <property type="term" value="F:ATP binding"/>
    <property type="evidence" value="ECO:0007669"/>
    <property type="project" value="UniProtKB-UniRule"/>
</dbReference>
<dbReference type="PROSITE" id="PS50096">
    <property type="entry name" value="IQ"/>
    <property type="match status" value="1"/>
</dbReference>
<evidence type="ECO:0000256" key="5">
    <source>
        <dbReference type="ARBA" id="ARBA00022490"/>
    </source>
</evidence>
<dbReference type="Gene3D" id="1.20.120.720">
    <property type="entry name" value="Myosin VI head, motor domain, U50 subdomain"/>
    <property type="match status" value="1"/>
</dbReference>
<feature type="domain" description="Myosin motor" evidence="16">
    <location>
        <begin position="85"/>
        <end position="767"/>
    </location>
</feature>
<dbReference type="InterPro" id="IPR008989">
    <property type="entry name" value="Myosin_S1_N"/>
</dbReference>